<comment type="caution">
    <text evidence="1">The sequence shown here is derived from an EMBL/GenBank/DDBJ whole genome shotgun (WGS) entry which is preliminary data.</text>
</comment>
<proteinExistence type="predicted"/>
<accession>A0AAV4NIP9</accession>
<keyword evidence="2" id="KW-1185">Reference proteome</keyword>
<dbReference type="Proteomes" id="UP001054945">
    <property type="component" value="Unassembled WGS sequence"/>
</dbReference>
<name>A0AAV4NIP9_CAEEX</name>
<evidence type="ECO:0000313" key="1">
    <source>
        <dbReference type="EMBL" id="GIX83606.1"/>
    </source>
</evidence>
<evidence type="ECO:0000313" key="2">
    <source>
        <dbReference type="Proteomes" id="UP001054945"/>
    </source>
</evidence>
<sequence length="130" mass="15082">MEFKTRWVISRCSSGYVLKYFPPDSFQFSSQLISLIPLIEKSATTLFFFNKRNTKTTKLLRVLKDSDDEKIAVTPNKTKSLISCTFELIIIELIIIKRFEMAYVKVKLHGSSFMSCENVAFELEENYIST</sequence>
<protein>
    <submittedName>
        <fullName evidence="1">Uncharacterized protein</fullName>
    </submittedName>
</protein>
<dbReference type="AlphaFoldDB" id="A0AAV4NIP9"/>
<organism evidence="1 2">
    <name type="scientific">Caerostris extrusa</name>
    <name type="common">Bark spider</name>
    <name type="synonym">Caerostris bankana</name>
    <dbReference type="NCBI Taxonomy" id="172846"/>
    <lineage>
        <taxon>Eukaryota</taxon>
        <taxon>Metazoa</taxon>
        <taxon>Ecdysozoa</taxon>
        <taxon>Arthropoda</taxon>
        <taxon>Chelicerata</taxon>
        <taxon>Arachnida</taxon>
        <taxon>Araneae</taxon>
        <taxon>Araneomorphae</taxon>
        <taxon>Entelegynae</taxon>
        <taxon>Araneoidea</taxon>
        <taxon>Araneidae</taxon>
        <taxon>Caerostris</taxon>
    </lineage>
</organism>
<dbReference type="EMBL" id="BPLR01003351">
    <property type="protein sequence ID" value="GIX83606.1"/>
    <property type="molecule type" value="Genomic_DNA"/>
</dbReference>
<reference evidence="1 2" key="1">
    <citation type="submission" date="2021-06" db="EMBL/GenBank/DDBJ databases">
        <title>Caerostris extrusa draft genome.</title>
        <authorList>
            <person name="Kono N."/>
            <person name="Arakawa K."/>
        </authorList>
    </citation>
    <scope>NUCLEOTIDE SEQUENCE [LARGE SCALE GENOMIC DNA]</scope>
</reference>
<gene>
    <name evidence="1" type="ORF">CEXT_554451</name>
</gene>